<feature type="domain" description="Glycosyltransferase 2-like" evidence="4">
    <location>
        <begin position="9"/>
        <end position="165"/>
    </location>
</feature>
<dbReference type="Pfam" id="PF00535">
    <property type="entry name" value="Glycos_transf_2"/>
    <property type="match status" value="1"/>
</dbReference>
<name>A0A1I1I7S0_9SPHI</name>
<dbReference type="EMBL" id="FOLL01000008">
    <property type="protein sequence ID" value="SFC31842.1"/>
    <property type="molecule type" value="Genomic_DNA"/>
</dbReference>
<dbReference type="InterPro" id="IPR050834">
    <property type="entry name" value="Glycosyltransf_2"/>
</dbReference>
<evidence type="ECO:0000313" key="5">
    <source>
        <dbReference type="EMBL" id="SFC31842.1"/>
    </source>
</evidence>
<protein>
    <submittedName>
        <fullName evidence="5">Glycosyl transferase family 2</fullName>
    </submittedName>
</protein>
<dbReference type="InterPro" id="IPR029044">
    <property type="entry name" value="Nucleotide-diphossugar_trans"/>
</dbReference>
<dbReference type="GO" id="GO:0016757">
    <property type="term" value="F:glycosyltransferase activity"/>
    <property type="evidence" value="ECO:0007669"/>
    <property type="project" value="UniProtKB-KW"/>
</dbReference>
<gene>
    <name evidence="5" type="ORF">SAMN05421747_10898</name>
</gene>
<keyword evidence="6" id="KW-1185">Reference proteome</keyword>
<evidence type="ECO:0000256" key="3">
    <source>
        <dbReference type="ARBA" id="ARBA00022679"/>
    </source>
</evidence>
<keyword evidence="2" id="KW-0328">Glycosyltransferase</keyword>
<dbReference type="PANTHER" id="PTHR43685:SF5">
    <property type="entry name" value="GLYCOSYLTRANSFERASE EPSE-RELATED"/>
    <property type="match status" value="1"/>
</dbReference>
<dbReference type="SUPFAM" id="SSF53448">
    <property type="entry name" value="Nucleotide-diphospho-sugar transferases"/>
    <property type="match status" value="1"/>
</dbReference>
<dbReference type="OrthoDB" id="9815829at2"/>
<organism evidence="5 6">
    <name type="scientific">Parapedobacter composti</name>
    <dbReference type="NCBI Taxonomy" id="623281"/>
    <lineage>
        <taxon>Bacteria</taxon>
        <taxon>Pseudomonadati</taxon>
        <taxon>Bacteroidota</taxon>
        <taxon>Sphingobacteriia</taxon>
        <taxon>Sphingobacteriales</taxon>
        <taxon>Sphingobacteriaceae</taxon>
        <taxon>Parapedobacter</taxon>
    </lineage>
</organism>
<dbReference type="Proteomes" id="UP000199577">
    <property type="component" value="Unassembled WGS sequence"/>
</dbReference>
<dbReference type="CDD" id="cd00761">
    <property type="entry name" value="Glyco_tranf_GTA_type"/>
    <property type="match status" value="1"/>
</dbReference>
<comment type="similarity">
    <text evidence="1">Belongs to the glycosyltransferase 2 family.</text>
</comment>
<dbReference type="Gene3D" id="3.90.550.10">
    <property type="entry name" value="Spore Coat Polysaccharide Biosynthesis Protein SpsA, Chain A"/>
    <property type="match status" value="1"/>
</dbReference>
<accession>A0A1I1I7S0</accession>
<evidence type="ECO:0000313" key="6">
    <source>
        <dbReference type="Proteomes" id="UP000199577"/>
    </source>
</evidence>
<evidence type="ECO:0000256" key="1">
    <source>
        <dbReference type="ARBA" id="ARBA00006739"/>
    </source>
</evidence>
<dbReference type="PANTHER" id="PTHR43685">
    <property type="entry name" value="GLYCOSYLTRANSFERASE"/>
    <property type="match status" value="1"/>
</dbReference>
<reference evidence="5 6" key="1">
    <citation type="submission" date="2016-10" db="EMBL/GenBank/DDBJ databases">
        <authorList>
            <person name="de Groot N.N."/>
        </authorList>
    </citation>
    <scope>NUCLEOTIDE SEQUENCE [LARGE SCALE GENOMIC DNA]</scope>
    <source>
        <strain evidence="5 6">DSM 22900</strain>
    </source>
</reference>
<evidence type="ECO:0000256" key="2">
    <source>
        <dbReference type="ARBA" id="ARBA00022676"/>
    </source>
</evidence>
<dbReference type="AlphaFoldDB" id="A0A1I1I7S0"/>
<keyword evidence="3 5" id="KW-0808">Transferase</keyword>
<dbReference type="InterPro" id="IPR001173">
    <property type="entry name" value="Glyco_trans_2-like"/>
</dbReference>
<sequence>MIDKHPTVTVLMPVYNGERYILEAVKSVLGQSYTDFELLVIDDCSSDSSVTILEAVTDPRMILVSNTHNMGLAATLNRGISLAKGTWIARMDQDDIAHRERLRLQVDFMERHPDVAVCGCGVEVFYVHGGTHRHYFPLSYDAVKVEALFNSPVSHPGAMIRKEVLIAGAYQYDEAPNNVEDYDLFSRLSHQYPIVNLPYFLLRYRVSGYNETMKAEAPERAAIRKEAITRVQATNLAKAGIQPTARQLDLHYLLSLTARIQQLNDSTYSLNEIKAYLYHIRKQIVRTGFAHRSSAAGITGKVFLKVVIYNARLWGLRKGVAAICSRMLWDGIWHLLALRGSYLLKIKRI</sequence>
<dbReference type="STRING" id="623281.SAMN05421747_10898"/>
<dbReference type="RefSeq" id="WP_090973509.1">
    <property type="nucleotide sequence ID" value="NZ_FOLL01000008.1"/>
</dbReference>
<evidence type="ECO:0000259" key="4">
    <source>
        <dbReference type="Pfam" id="PF00535"/>
    </source>
</evidence>
<proteinExistence type="inferred from homology"/>